<dbReference type="EMBL" id="OBEN01000006">
    <property type="protein sequence ID" value="SNZ14748.1"/>
    <property type="molecule type" value="Genomic_DNA"/>
</dbReference>
<dbReference type="Gene3D" id="3.40.50.10810">
    <property type="entry name" value="Tandem AAA-ATPase domain"/>
    <property type="match status" value="1"/>
</dbReference>
<proteinExistence type="predicted"/>
<reference evidence="4" key="1">
    <citation type="submission" date="2017-09" db="EMBL/GenBank/DDBJ databases">
        <authorList>
            <person name="Varghese N."/>
            <person name="Submissions S."/>
        </authorList>
    </citation>
    <scope>NUCLEOTIDE SEQUENCE [LARGE SCALE GENOMIC DNA]</scope>
    <source>
        <strain evidence="4">DSM 2913</strain>
    </source>
</reference>
<dbReference type="PANTHER" id="PTHR45766:SF6">
    <property type="entry name" value="SWI_SNF-RELATED MATRIX-ASSOCIATED ACTIN-DEPENDENT REGULATOR OF CHROMATIN SUBFAMILY A-LIKE PROTEIN 1"/>
    <property type="match status" value="1"/>
</dbReference>
<evidence type="ECO:0000256" key="1">
    <source>
        <dbReference type="ARBA" id="ARBA00022801"/>
    </source>
</evidence>
<dbReference type="InterPro" id="IPR014001">
    <property type="entry name" value="Helicase_ATP-bd"/>
</dbReference>
<dbReference type="SMART" id="SM00487">
    <property type="entry name" value="DEXDc"/>
    <property type="match status" value="1"/>
</dbReference>
<accession>A0A285NZZ4</accession>
<dbReference type="GO" id="GO:0005524">
    <property type="term" value="F:ATP binding"/>
    <property type="evidence" value="ECO:0007669"/>
    <property type="project" value="InterPro"/>
</dbReference>
<dbReference type="CDD" id="cd18011">
    <property type="entry name" value="DEXDc_RapA"/>
    <property type="match status" value="1"/>
</dbReference>
<dbReference type="RefSeq" id="WP_096602367.1">
    <property type="nucleotide sequence ID" value="NZ_OBEN01000006.1"/>
</dbReference>
<dbReference type="InterPro" id="IPR006935">
    <property type="entry name" value="Helicase/UvrB_N"/>
</dbReference>
<dbReference type="OrthoDB" id="9814088at2"/>
<dbReference type="InterPro" id="IPR038718">
    <property type="entry name" value="SNF2-like_sf"/>
</dbReference>
<sequence length="263" mass="30618">MIKEGYIIKGDFWPEPVKVEKVEKRGDHIRLLVRTIHTEKSTDHLFKIEELSGLEVINTDIDLSADPQEVFLVIEAMRFRYASLFDPLLAVNVSKIDPLPFQIEAVYGYILKQPHIRFLIADDPGAGKTIMAGLIIKELKLRGLVRRVLIVVPGHLKDQWRRELKEKFNETFVVLDRNTFNAHYGENPWEKNNQVITSIDFAKQDDILRSLSSVHWDLTIVDEAHKMSAYKYGDKVEKTQRYKYLIQITTLMQFLQIRPITTI</sequence>
<dbReference type="InterPro" id="IPR057342">
    <property type="entry name" value="DEXDc_RapA"/>
</dbReference>
<keyword evidence="1" id="KW-0378">Hydrolase</keyword>
<feature type="domain" description="Helicase ATP-binding" evidence="2">
    <location>
        <begin position="94"/>
        <end position="258"/>
    </location>
</feature>
<dbReference type="GO" id="GO:0003677">
    <property type="term" value="F:DNA binding"/>
    <property type="evidence" value="ECO:0007669"/>
    <property type="project" value="InterPro"/>
</dbReference>
<keyword evidence="4" id="KW-1185">Reference proteome</keyword>
<dbReference type="SUPFAM" id="SSF52540">
    <property type="entry name" value="P-loop containing nucleoside triphosphate hydrolases"/>
    <property type="match status" value="1"/>
</dbReference>
<gene>
    <name evidence="3" type="ORF">SAMN06265353_1190</name>
</gene>
<protein>
    <submittedName>
        <fullName evidence="3">Type III restriction enzyme, res subunit</fullName>
    </submittedName>
</protein>
<organism evidence="3 4">
    <name type="scientific">Hydrogenobacter hydrogenophilus</name>
    <dbReference type="NCBI Taxonomy" id="35835"/>
    <lineage>
        <taxon>Bacteria</taxon>
        <taxon>Pseudomonadati</taxon>
        <taxon>Aquificota</taxon>
        <taxon>Aquificia</taxon>
        <taxon>Aquificales</taxon>
        <taxon>Aquificaceae</taxon>
        <taxon>Hydrogenobacter</taxon>
    </lineage>
</organism>
<dbReference type="AlphaFoldDB" id="A0A285NZZ4"/>
<dbReference type="PANTHER" id="PTHR45766">
    <property type="entry name" value="DNA ANNEALING HELICASE AND ENDONUCLEASE ZRANB3 FAMILY MEMBER"/>
    <property type="match status" value="1"/>
</dbReference>
<evidence type="ECO:0000313" key="4">
    <source>
        <dbReference type="Proteomes" id="UP000218627"/>
    </source>
</evidence>
<dbReference type="GO" id="GO:0016787">
    <property type="term" value="F:hydrolase activity"/>
    <property type="evidence" value="ECO:0007669"/>
    <property type="project" value="UniProtKB-KW"/>
</dbReference>
<evidence type="ECO:0000259" key="2">
    <source>
        <dbReference type="SMART" id="SM00487"/>
    </source>
</evidence>
<dbReference type="Pfam" id="PF04851">
    <property type="entry name" value="ResIII"/>
    <property type="match status" value="1"/>
</dbReference>
<dbReference type="InterPro" id="IPR027417">
    <property type="entry name" value="P-loop_NTPase"/>
</dbReference>
<name>A0A285NZZ4_9AQUI</name>
<evidence type="ECO:0000313" key="3">
    <source>
        <dbReference type="EMBL" id="SNZ14748.1"/>
    </source>
</evidence>
<dbReference type="Proteomes" id="UP000218627">
    <property type="component" value="Unassembled WGS sequence"/>
</dbReference>